<feature type="compositionally biased region" description="Polar residues" evidence="1">
    <location>
        <begin position="492"/>
        <end position="501"/>
    </location>
</feature>
<dbReference type="Proteomes" id="UP001172155">
    <property type="component" value="Unassembled WGS sequence"/>
</dbReference>
<proteinExistence type="predicted"/>
<evidence type="ECO:0000256" key="1">
    <source>
        <dbReference type="SAM" id="MobiDB-lite"/>
    </source>
</evidence>
<sequence length="522" mass="52576">MPAATDQGAHNYARALRAALVRLRGRQRHLQIHGRPSWSTREMENVNFQCICVLYSLREQRRSHPLPSCIHSSTVFGRDKKSVVICSVAWFVQSRSLHRLPFLTSPFPTPTTPLHLPLDTGGESPSNSTLYPASTSFSTPDFAEKPLALAPLPCAILASSFSNPKSNVTSCPRVSTHSTFPPSDDPDVDPATLNLASPSPPFPGPSSFFRHALLLIRRFQNTYSTTTSTTTPPAPPATPTAILVPMGMPPPCSSWVTCPLLRSGSASVLVLGAAGISCATEPSGEGPGVGWMGTPLASREVVPTLTAAATAGGTKTDMPGEAVVAGLEAGATLAALGRARMTPPAPEPVDGLEAAAEGAAAGCCCAGGTKTAAGPPVAGAEAGAAGMSTEGCCCGTTGAGSDVGTTTTGGTTTVGSGVGVSGACGSGVGVASTGAGTVSGMTTTSGSSTTGVDGSGVTTGSGTATTPGVVVPPPPPSRPPRTSPTTGMSGTFNSWAATSAACSPKMRMTSISKIGSRRREED</sequence>
<feature type="region of interest" description="Disordered" evidence="1">
    <location>
        <begin position="441"/>
        <end position="522"/>
    </location>
</feature>
<feature type="compositionally biased region" description="Polar residues" evidence="1">
    <location>
        <begin position="164"/>
        <end position="181"/>
    </location>
</feature>
<comment type="caution">
    <text evidence="2">The sequence shown here is derived from an EMBL/GenBank/DDBJ whole genome shotgun (WGS) entry which is preliminary data.</text>
</comment>
<dbReference type="EMBL" id="JAUKUD010000005">
    <property type="protein sequence ID" value="KAK0743511.1"/>
    <property type="molecule type" value="Genomic_DNA"/>
</dbReference>
<feature type="compositionally biased region" description="Low complexity" evidence="1">
    <location>
        <begin position="441"/>
        <end position="452"/>
    </location>
</feature>
<evidence type="ECO:0000313" key="2">
    <source>
        <dbReference type="EMBL" id="KAK0743511.1"/>
    </source>
</evidence>
<protein>
    <submittedName>
        <fullName evidence="2">Uncharacterized protein</fullName>
    </submittedName>
</protein>
<feature type="region of interest" description="Disordered" evidence="1">
    <location>
        <begin position="164"/>
        <end position="191"/>
    </location>
</feature>
<accession>A0AA40EQ86</accession>
<reference evidence="2" key="1">
    <citation type="submission" date="2023-06" db="EMBL/GenBank/DDBJ databases">
        <title>Genome-scale phylogeny and comparative genomics of the fungal order Sordariales.</title>
        <authorList>
            <consortium name="Lawrence Berkeley National Laboratory"/>
            <person name="Hensen N."/>
            <person name="Bonometti L."/>
            <person name="Westerberg I."/>
            <person name="Brannstrom I.O."/>
            <person name="Guillou S."/>
            <person name="Cros-Aarteil S."/>
            <person name="Calhoun S."/>
            <person name="Haridas S."/>
            <person name="Kuo A."/>
            <person name="Mondo S."/>
            <person name="Pangilinan J."/>
            <person name="Riley R."/>
            <person name="LaButti K."/>
            <person name="Andreopoulos B."/>
            <person name="Lipzen A."/>
            <person name="Chen C."/>
            <person name="Yanf M."/>
            <person name="Daum C."/>
            <person name="Ng V."/>
            <person name="Clum A."/>
            <person name="Steindorff A."/>
            <person name="Ohm R."/>
            <person name="Martin F."/>
            <person name="Silar P."/>
            <person name="Natvig D."/>
            <person name="Lalanne C."/>
            <person name="Gautier V."/>
            <person name="Ament-velasquez S.L."/>
            <person name="Kruys A."/>
            <person name="Hutchinson M.I."/>
            <person name="Powell A.J."/>
            <person name="Barry K."/>
            <person name="Miller A.N."/>
            <person name="Grigoriev I.V."/>
            <person name="Debuchy R."/>
            <person name="Gladieux P."/>
            <person name="Thoren M.H."/>
            <person name="Johannesson H."/>
        </authorList>
    </citation>
    <scope>NUCLEOTIDE SEQUENCE</scope>
    <source>
        <strain evidence="2">SMH3187-1</strain>
    </source>
</reference>
<keyword evidence="3" id="KW-1185">Reference proteome</keyword>
<feature type="compositionally biased region" description="Pro residues" evidence="1">
    <location>
        <begin position="470"/>
        <end position="482"/>
    </location>
</feature>
<name>A0AA40EQ86_9PEZI</name>
<feature type="compositionally biased region" description="Low complexity" evidence="1">
    <location>
        <begin position="460"/>
        <end position="469"/>
    </location>
</feature>
<gene>
    <name evidence="2" type="ORF">B0T18DRAFT_185706</name>
</gene>
<dbReference type="AlphaFoldDB" id="A0AA40EQ86"/>
<evidence type="ECO:0000313" key="3">
    <source>
        <dbReference type="Proteomes" id="UP001172155"/>
    </source>
</evidence>
<organism evidence="2 3">
    <name type="scientific">Schizothecium vesticola</name>
    <dbReference type="NCBI Taxonomy" id="314040"/>
    <lineage>
        <taxon>Eukaryota</taxon>
        <taxon>Fungi</taxon>
        <taxon>Dikarya</taxon>
        <taxon>Ascomycota</taxon>
        <taxon>Pezizomycotina</taxon>
        <taxon>Sordariomycetes</taxon>
        <taxon>Sordariomycetidae</taxon>
        <taxon>Sordariales</taxon>
        <taxon>Schizotheciaceae</taxon>
        <taxon>Schizothecium</taxon>
    </lineage>
</organism>